<sequence length="113" mass="12921">MKDTLFWYDLETTGLDSILDRAIQFAGIRTDLNLEIIAEPVNMLSSLSDDILVDPEAILTTGIDIETLQCDGLIEFDFLNRIMTEFMEPQTCVAGYNNLSFDDEFIRQALYRN</sequence>
<name>A0A382UCC7_9ZZZZ</name>
<dbReference type="AlphaFoldDB" id="A0A382UCC7"/>
<evidence type="ECO:0000259" key="1">
    <source>
        <dbReference type="Pfam" id="PF00929"/>
    </source>
</evidence>
<dbReference type="Gene3D" id="3.30.420.10">
    <property type="entry name" value="Ribonuclease H-like superfamily/Ribonuclease H"/>
    <property type="match status" value="1"/>
</dbReference>
<gene>
    <name evidence="2" type="ORF">METZ01_LOCUS384596</name>
</gene>
<dbReference type="Pfam" id="PF00929">
    <property type="entry name" value="RNase_T"/>
    <property type="match status" value="1"/>
</dbReference>
<feature type="non-terminal residue" evidence="2">
    <location>
        <position position="113"/>
    </location>
</feature>
<organism evidence="2">
    <name type="scientific">marine metagenome</name>
    <dbReference type="NCBI Taxonomy" id="408172"/>
    <lineage>
        <taxon>unclassified sequences</taxon>
        <taxon>metagenomes</taxon>
        <taxon>ecological metagenomes</taxon>
    </lineage>
</organism>
<evidence type="ECO:0000313" key="2">
    <source>
        <dbReference type="EMBL" id="SVD31742.1"/>
    </source>
</evidence>
<reference evidence="2" key="1">
    <citation type="submission" date="2018-05" db="EMBL/GenBank/DDBJ databases">
        <authorList>
            <person name="Lanie J.A."/>
            <person name="Ng W.-L."/>
            <person name="Kazmierczak K.M."/>
            <person name="Andrzejewski T.M."/>
            <person name="Davidsen T.M."/>
            <person name="Wayne K.J."/>
            <person name="Tettelin H."/>
            <person name="Glass J.I."/>
            <person name="Rusch D."/>
            <person name="Podicherti R."/>
            <person name="Tsui H.-C.T."/>
            <person name="Winkler M.E."/>
        </authorList>
    </citation>
    <scope>NUCLEOTIDE SEQUENCE</scope>
</reference>
<proteinExistence type="predicted"/>
<dbReference type="InterPro" id="IPR013520">
    <property type="entry name" value="Ribonucl_H"/>
</dbReference>
<dbReference type="GO" id="GO:0003676">
    <property type="term" value="F:nucleic acid binding"/>
    <property type="evidence" value="ECO:0007669"/>
    <property type="project" value="InterPro"/>
</dbReference>
<dbReference type="InterPro" id="IPR012337">
    <property type="entry name" value="RNaseH-like_sf"/>
</dbReference>
<protein>
    <recommendedName>
        <fullName evidence="1">Exonuclease domain-containing protein</fullName>
    </recommendedName>
</protein>
<dbReference type="SUPFAM" id="SSF53098">
    <property type="entry name" value="Ribonuclease H-like"/>
    <property type="match status" value="1"/>
</dbReference>
<dbReference type="EMBL" id="UINC01143043">
    <property type="protein sequence ID" value="SVD31742.1"/>
    <property type="molecule type" value="Genomic_DNA"/>
</dbReference>
<feature type="domain" description="Exonuclease" evidence="1">
    <location>
        <begin position="7"/>
        <end position="112"/>
    </location>
</feature>
<accession>A0A382UCC7</accession>
<dbReference type="InterPro" id="IPR036397">
    <property type="entry name" value="RNaseH_sf"/>
</dbReference>